<evidence type="ECO:0000256" key="1">
    <source>
        <dbReference type="ARBA" id="ARBA00010646"/>
    </source>
</evidence>
<comment type="similarity">
    <text evidence="1">Belongs to the glycosyl hydrolase 25 family.</text>
</comment>
<protein>
    <submittedName>
        <fullName evidence="2">Lyzozyme M1 (1,4-beta-N-acetylmuramidase), GH25 family</fullName>
    </submittedName>
</protein>
<dbReference type="GO" id="GO:0016998">
    <property type="term" value="P:cell wall macromolecule catabolic process"/>
    <property type="evidence" value="ECO:0007669"/>
    <property type="project" value="InterPro"/>
</dbReference>
<dbReference type="STRING" id="94869.SAMN04488529_11365"/>
<dbReference type="CDD" id="cd00599">
    <property type="entry name" value="GH25_muramidase"/>
    <property type="match status" value="1"/>
</dbReference>
<dbReference type="Gene3D" id="3.20.20.80">
    <property type="entry name" value="Glycosidases"/>
    <property type="match status" value="1"/>
</dbReference>
<name>A0A1H0UZK8_9CLOT</name>
<dbReference type="InterPro" id="IPR017853">
    <property type="entry name" value="GH"/>
</dbReference>
<dbReference type="GO" id="GO:0003796">
    <property type="term" value="F:lysozyme activity"/>
    <property type="evidence" value="ECO:0007669"/>
    <property type="project" value="InterPro"/>
</dbReference>
<accession>A0A1H0UZK8</accession>
<keyword evidence="3" id="KW-1185">Reference proteome</keyword>
<dbReference type="AlphaFoldDB" id="A0A1H0UZK8"/>
<gene>
    <name evidence="2" type="ORF">SAMN04488529_11365</name>
</gene>
<dbReference type="RefSeq" id="WP_089971978.1">
    <property type="nucleotide sequence ID" value="NZ_FNJM01000013.1"/>
</dbReference>
<dbReference type="GO" id="GO:0009253">
    <property type="term" value="P:peptidoglycan catabolic process"/>
    <property type="evidence" value="ECO:0007669"/>
    <property type="project" value="InterPro"/>
</dbReference>
<evidence type="ECO:0000313" key="2">
    <source>
        <dbReference type="EMBL" id="SDP71617.1"/>
    </source>
</evidence>
<dbReference type="PANTHER" id="PTHR34135">
    <property type="entry name" value="LYSOZYME"/>
    <property type="match status" value="1"/>
</dbReference>
<evidence type="ECO:0000313" key="3">
    <source>
        <dbReference type="Proteomes" id="UP000198597"/>
    </source>
</evidence>
<dbReference type="PANTHER" id="PTHR34135:SF2">
    <property type="entry name" value="LYSOZYME"/>
    <property type="match status" value="1"/>
</dbReference>
<dbReference type="PROSITE" id="PS51904">
    <property type="entry name" value="GLYCOSYL_HYDROL_F25_2"/>
    <property type="match status" value="1"/>
</dbReference>
<dbReference type="InterPro" id="IPR013783">
    <property type="entry name" value="Ig-like_fold"/>
</dbReference>
<reference evidence="2 3" key="1">
    <citation type="submission" date="2016-10" db="EMBL/GenBank/DDBJ databases">
        <authorList>
            <person name="de Groot N.N."/>
        </authorList>
    </citation>
    <scope>NUCLEOTIDE SEQUENCE [LARGE SCALE GENOMIC DNA]</scope>
    <source>
        <strain evidence="2 3">DSM 12272</strain>
    </source>
</reference>
<dbReference type="Gene3D" id="2.60.40.10">
    <property type="entry name" value="Immunoglobulins"/>
    <property type="match status" value="1"/>
</dbReference>
<sequence>MQNKNDKSLFGIDINEFTQGVDFEVLSKTLDFLYLRSSGSGSAGGRFRVDKKFLEYAPKARQYKIPVGAYHYGVPSYDLTAADAQCDDFINLLQQGFGEKNYGDLFPVLDIEAPIEEKISTKALVTWVDRFRKRFEKKTRRRLMLYTGLFFIDLYDDFNVPGIGQPLKNMPLWIAMYTNVPINPPYPPDAGGWKRWRIWQFSESAIVEGVSNPVDANWGPDSIDLLTQPRSITGLKAVREGKKILVNWNPNTDTDLLGYNLFVNGYWITTLNKNDTKFEINESDLPVTAKGLITISIEAFDNDGEVSQIRSKVVV</sequence>
<dbReference type="GO" id="GO:0016052">
    <property type="term" value="P:carbohydrate catabolic process"/>
    <property type="evidence" value="ECO:0007669"/>
    <property type="project" value="TreeGrafter"/>
</dbReference>
<dbReference type="EMBL" id="FNJM01000013">
    <property type="protein sequence ID" value="SDP71617.1"/>
    <property type="molecule type" value="Genomic_DNA"/>
</dbReference>
<dbReference type="SUPFAM" id="SSF51445">
    <property type="entry name" value="(Trans)glycosidases"/>
    <property type="match status" value="1"/>
</dbReference>
<organism evidence="2 3">
    <name type="scientific">Clostridium gasigenes</name>
    <dbReference type="NCBI Taxonomy" id="94869"/>
    <lineage>
        <taxon>Bacteria</taxon>
        <taxon>Bacillati</taxon>
        <taxon>Bacillota</taxon>
        <taxon>Clostridia</taxon>
        <taxon>Eubacteriales</taxon>
        <taxon>Clostridiaceae</taxon>
        <taxon>Clostridium</taxon>
    </lineage>
</organism>
<dbReference type="Proteomes" id="UP000198597">
    <property type="component" value="Unassembled WGS sequence"/>
</dbReference>
<proteinExistence type="inferred from homology"/>
<dbReference type="Pfam" id="PF01183">
    <property type="entry name" value="Glyco_hydro_25"/>
    <property type="match status" value="1"/>
</dbReference>
<dbReference type="InterPro" id="IPR002053">
    <property type="entry name" value="Glyco_hydro_25"/>
</dbReference>
<dbReference type="OrthoDB" id="9765879at2"/>